<dbReference type="Proteomes" id="UP000273405">
    <property type="component" value="Unassembled WGS sequence"/>
</dbReference>
<reference evidence="2" key="1">
    <citation type="submission" date="2018-09" db="EMBL/GenBank/DDBJ databases">
        <authorList>
            <person name="Livingstone P.G."/>
            <person name="Whitworth D.E."/>
        </authorList>
    </citation>
    <scope>NUCLEOTIDE SEQUENCE [LARGE SCALE GENOMIC DNA]</scope>
    <source>
        <strain evidence="2">CA040B</strain>
    </source>
</reference>
<evidence type="ECO:0000313" key="2">
    <source>
        <dbReference type="Proteomes" id="UP000273405"/>
    </source>
</evidence>
<sequence>MRAPSPPLPAFSTRRFRARAGVLGTWLLLGLGLTGCPDAPEGPLRPFEVGTGSMFTALQEGDTVELHSGFQGGQHVFVSLRAWELTTLKSRVELSLERTSDGDRVSSPYEVDLRFSPGLQPGEPAQLEGLLLVIPDARQAVGQEVRLNASFESDAGEHGADSRTVKLQWASDLEP</sequence>
<comment type="caution">
    <text evidence="1">The sequence shown here is derived from an EMBL/GenBank/DDBJ whole genome shotgun (WGS) entry which is preliminary data.</text>
</comment>
<dbReference type="OrthoDB" id="5526342at2"/>
<accession>A0A3A8NIH1</accession>
<organism evidence="1 2">
    <name type="scientific">Corallococcus sicarius</name>
    <dbReference type="NCBI Taxonomy" id="2316726"/>
    <lineage>
        <taxon>Bacteria</taxon>
        <taxon>Pseudomonadati</taxon>
        <taxon>Myxococcota</taxon>
        <taxon>Myxococcia</taxon>
        <taxon>Myxococcales</taxon>
        <taxon>Cystobacterineae</taxon>
        <taxon>Myxococcaceae</taxon>
        <taxon>Corallococcus</taxon>
    </lineage>
</organism>
<protein>
    <submittedName>
        <fullName evidence="1">Uncharacterized protein</fullName>
    </submittedName>
</protein>
<proteinExistence type="predicted"/>
<dbReference type="EMBL" id="RAWG01000096">
    <property type="protein sequence ID" value="RKH41991.1"/>
    <property type="molecule type" value="Genomic_DNA"/>
</dbReference>
<evidence type="ECO:0000313" key="1">
    <source>
        <dbReference type="EMBL" id="RKH41991.1"/>
    </source>
</evidence>
<dbReference type="AlphaFoldDB" id="A0A3A8NIH1"/>
<gene>
    <name evidence="1" type="ORF">D7X12_16985</name>
</gene>
<name>A0A3A8NIH1_9BACT</name>
<keyword evidence="2" id="KW-1185">Reference proteome</keyword>
<dbReference type="RefSeq" id="WP_120626313.1">
    <property type="nucleotide sequence ID" value="NZ_RAWG01000096.1"/>
</dbReference>